<evidence type="ECO:0000313" key="1">
    <source>
        <dbReference type="EMBL" id="CAB3263547.1"/>
    </source>
</evidence>
<proteinExistence type="evidence at transcript level"/>
<name>A0A6F9DJB8_9ASCI</name>
<dbReference type="EMBL" id="LR787685">
    <property type="protein sequence ID" value="CAB3263547.1"/>
    <property type="molecule type" value="mRNA"/>
</dbReference>
<dbReference type="AlphaFoldDB" id="A0A6F9DJB8"/>
<protein>
    <submittedName>
        <fullName evidence="1">Leucine-rich repeat transmembrane neuronal protein 1-like</fullName>
    </submittedName>
</protein>
<reference evidence="1" key="1">
    <citation type="submission" date="2020-04" db="EMBL/GenBank/DDBJ databases">
        <authorList>
            <person name="Neveu A P."/>
        </authorList>
    </citation>
    <scope>NUCLEOTIDE SEQUENCE</scope>
    <source>
        <tissue evidence="1">Whole embryo</tissue>
    </source>
</reference>
<gene>
    <name evidence="1" type="primary">Lrrtm1</name>
</gene>
<organism evidence="1">
    <name type="scientific">Phallusia mammillata</name>
    <dbReference type="NCBI Taxonomy" id="59560"/>
    <lineage>
        <taxon>Eukaryota</taxon>
        <taxon>Metazoa</taxon>
        <taxon>Chordata</taxon>
        <taxon>Tunicata</taxon>
        <taxon>Ascidiacea</taxon>
        <taxon>Phlebobranchia</taxon>
        <taxon>Ascidiidae</taxon>
        <taxon>Phallusia</taxon>
    </lineage>
</organism>
<sequence length="161" mass="18078">MQQLNVDGNPVCSDNIKLQAEVVEYTTVTLLDGVNIGSLKDQFSALPMSKPPPADEPLKSTLKQAVREAMWHNLKAQEKKHNSNLRYMHKKLLNMLVDMDEFREQTEVDTEAWCSYIDTLSAEELNGLSVSKIRALALAAPDGSIMGIDDKIARKRPPRKK</sequence>
<keyword evidence="1" id="KW-0812">Transmembrane</keyword>
<accession>A0A6F9DJB8</accession>
<keyword evidence="1" id="KW-0472">Membrane</keyword>